<dbReference type="EMBL" id="LGFT01000003">
    <property type="protein sequence ID" value="KUK45434.1"/>
    <property type="molecule type" value="Genomic_DNA"/>
</dbReference>
<feature type="domain" description="ACT" evidence="9">
    <location>
        <begin position="190"/>
        <end position="267"/>
    </location>
</feature>
<evidence type="ECO:0000256" key="7">
    <source>
        <dbReference type="ARBA" id="ARBA00047848"/>
    </source>
</evidence>
<dbReference type="InterPro" id="IPR002912">
    <property type="entry name" value="ACT_dom"/>
</dbReference>
<name>A0A101ILB1_9EURY</name>
<dbReference type="PROSITE" id="PS51671">
    <property type="entry name" value="ACT"/>
    <property type="match status" value="1"/>
</dbReference>
<evidence type="ECO:0000313" key="10">
    <source>
        <dbReference type="EMBL" id="KUK45434.1"/>
    </source>
</evidence>
<sequence length="277" mass="30553">MNRSIGVLGPEGTFSEKAAKRYSPEASLRYYRDFEEVIAAVEGGEVDLGVVPLENSLEGSVGMTLDALLRRDVKITGEINLRVRHCLLGIGRPEEVKVILSHPQALAQCRSYLKRRFPQVELRTTGSTSHAAKLAGEFSEMAAIADAEAAEQYDLSVIERDVQDSDQNVTRFVVVGREAPEPSGRDKTSLAVYLERAEPGALWEVLGEFAKRGINLTKIESRPSKRGLGDYYFFIDLEGHVSDPLVEEALARIRERAAMTKVLGSYPRTDPGGTSER</sequence>
<feature type="domain" description="Prephenate dehydratase" evidence="8">
    <location>
        <begin position="4"/>
        <end position="177"/>
    </location>
</feature>
<organism evidence="11 12">
    <name type="scientific">Methanothrix harundinacea</name>
    <dbReference type="NCBI Taxonomy" id="301375"/>
    <lineage>
        <taxon>Archaea</taxon>
        <taxon>Methanobacteriati</taxon>
        <taxon>Methanobacteriota</taxon>
        <taxon>Stenosarchaea group</taxon>
        <taxon>Methanomicrobia</taxon>
        <taxon>Methanotrichales</taxon>
        <taxon>Methanotrichaceae</taxon>
        <taxon>Methanothrix</taxon>
    </lineage>
</organism>
<dbReference type="FunFam" id="3.30.70.260:FF:000012">
    <property type="entry name" value="Prephenate dehydratase"/>
    <property type="match status" value="1"/>
</dbReference>
<keyword evidence="5" id="KW-0584">Phenylalanine biosynthesis</keyword>
<comment type="catalytic activity">
    <reaction evidence="7">
        <text>prephenate + H(+) = 3-phenylpyruvate + CO2 + H2O</text>
        <dbReference type="Rhea" id="RHEA:21648"/>
        <dbReference type="ChEBI" id="CHEBI:15377"/>
        <dbReference type="ChEBI" id="CHEBI:15378"/>
        <dbReference type="ChEBI" id="CHEBI:16526"/>
        <dbReference type="ChEBI" id="CHEBI:18005"/>
        <dbReference type="ChEBI" id="CHEBI:29934"/>
        <dbReference type="EC" id="4.2.1.51"/>
    </reaction>
</comment>
<dbReference type="CDD" id="cd13633">
    <property type="entry name" value="PBP2_Sa-PDT_like"/>
    <property type="match status" value="1"/>
</dbReference>
<evidence type="ECO:0000256" key="1">
    <source>
        <dbReference type="ARBA" id="ARBA00004741"/>
    </source>
</evidence>
<dbReference type="FunFam" id="3.40.190.10:FF:000034">
    <property type="entry name" value="Chorismate mutase/prephenate dehydratase"/>
    <property type="match status" value="1"/>
</dbReference>
<dbReference type="Gene3D" id="3.40.190.10">
    <property type="entry name" value="Periplasmic binding protein-like II"/>
    <property type="match status" value="2"/>
</dbReference>
<dbReference type="PROSITE" id="PS00857">
    <property type="entry name" value="PREPHENATE_DEHYDR_1"/>
    <property type="match status" value="1"/>
</dbReference>
<dbReference type="PANTHER" id="PTHR21022">
    <property type="entry name" value="PREPHENATE DEHYDRATASE P PROTEIN"/>
    <property type="match status" value="1"/>
</dbReference>
<dbReference type="Proteomes" id="UP000053961">
    <property type="component" value="Unassembled WGS sequence"/>
</dbReference>
<gene>
    <name evidence="10" type="ORF">XD72_0212</name>
    <name evidence="11" type="ORF">XE07_0568</name>
</gene>
<protein>
    <recommendedName>
        <fullName evidence="2">prephenate dehydratase</fullName>
        <ecNumber evidence="2">4.2.1.51</ecNumber>
    </recommendedName>
</protein>
<dbReference type="InterPro" id="IPR018528">
    <property type="entry name" value="Preph_deHydtase_CS"/>
</dbReference>
<dbReference type="PROSITE" id="PS51171">
    <property type="entry name" value="PREPHENATE_DEHYDR_3"/>
    <property type="match status" value="1"/>
</dbReference>
<dbReference type="PATRIC" id="fig|301375.6.peg.1473"/>
<evidence type="ECO:0000256" key="4">
    <source>
        <dbReference type="ARBA" id="ARBA00023141"/>
    </source>
</evidence>
<dbReference type="AlphaFoldDB" id="A0A101ILB1"/>
<accession>A0A101ILB1</accession>
<dbReference type="Gene3D" id="3.30.70.260">
    <property type="match status" value="1"/>
</dbReference>
<reference evidence="11" key="1">
    <citation type="journal article" date="2015" name="MBio">
        <title>Genome-resolved metagenomic analysis reveals roles for candidate phyla and other microbial community members in biogeochemical transformations in oil reservoirs.</title>
        <authorList>
            <person name="Hu P."/>
            <person name="Tom L."/>
            <person name="Singh A."/>
            <person name="Thomas B.C."/>
            <person name="Baker B.J."/>
            <person name="Piceno Y.M."/>
            <person name="Andersen G.L."/>
            <person name="Banfield J.F."/>
        </authorList>
    </citation>
    <scope>NUCLEOTIDE SEQUENCE [LARGE SCALE GENOMIC DNA]</scope>
    <source>
        <strain evidence="11">56_747</strain>
    </source>
</reference>
<dbReference type="PROSITE" id="PS00858">
    <property type="entry name" value="PREPHENATE_DEHYDR_2"/>
    <property type="match status" value="1"/>
</dbReference>
<reference evidence="12 13" key="2">
    <citation type="journal article" date="2015" name="MBio">
        <title>Genome-Resolved Metagenomic Analysis Reveals Roles for Candidate Phyla and Other Microbial Community Members in Biogeochemical Transformations in Oil Reservoirs.</title>
        <authorList>
            <person name="Hu P."/>
            <person name="Tom L."/>
            <person name="Singh A."/>
            <person name="Thomas B.C."/>
            <person name="Baker B.J."/>
            <person name="Piceno Y.M."/>
            <person name="Andersen G.L."/>
            <person name="Banfield J.F."/>
        </authorList>
    </citation>
    <scope>NUCLEOTIDE SEQUENCE [LARGE SCALE GENOMIC DNA]</scope>
    <source>
        <strain evidence="10">57_489</strain>
    </source>
</reference>
<keyword evidence="3" id="KW-0028">Amino-acid biosynthesis</keyword>
<dbReference type="SUPFAM" id="SSF53850">
    <property type="entry name" value="Periplasmic binding protein-like II"/>
    <property type="match status" value="1"/>
</dbReference>
<comment type="pathway">
    <text evidence="1">Amino-acid biosynthesis; L-phenylalanine biosynthesis; phenylpyruvate from prephenate: step 1/1.</text>
</comment>
<dbReference type="InterPro" id="IPR045865">
    <property type="entry name" value="ACT-like_dom_sf"/>
</dbReference>
<dbReference type="GO" id="GO:0004664">
    <property type="term" value="F:prephenate dehydratase activity"/>
    <property type="evidence" value="ECO:0007669"/>
    <property type="project" value="UniProtKB-EC"/>
</dbReference>
<evidence type="ECO:0000256" key="6">
    <source>
        <dbReference type="ARBA" id="ARBA00023239"/>
    </source>
</evidence>
<dbReference type="InterPro" id="IPR001086">
    <property type="entry name" value="Preph_deHydtase"/>
</dbReference>
<evidence type="ECO:0000313" key="13">
    <source>
        <dbReference type="Proteomes" id="UP000057043"/>
    </source>
</evidence>
<comment type="caution">
    <text evidence="11">The sequence shown here is derived from an EMBL/GenBank/DDBJ whole genome shotgun (WGS) entry which is preliminary data.</text>
</comment>
<dbReference type="NCBIfam" id="NF008865">
    <property type="entry name" value="PRK11898.1"/>
    <property type="match status" value="1"/>
</dbReference>
<dbReference type="SUPFAM" id="SSF55021">
    <property type="entry name" value="ACT-like"/>
    <property type="match status" value="1"/>
</dbReference>
<evidence type="ECO:0000259" key="9">
    <source>
        <dbReference type="PROSITE" id="PS51671"/>
    </source>
</evidence>
<keyword evidence="6" id="KW-0456">Lyase</keyword>
<dbReference type="GO" id="GO:0009094">
    <property type="term" value="P:L-phenylalanine biosynthetic process"/>
    <property type="evidence" value="ECO:0007669"/>
    <property type="project" value="UniProtKB-KW"/>
</dbReference>
<dbReference type="EC" id="4.2.1.51" evidence="2"/>
<dbReference type="Pfam" id="PF00800">
    <property type="entry name" value="PDT"/>
    <property type="match status" value="1"/>
</dbReference>
<dbReference type="PANTHER" id="PTHR21022:SF19">
    <property type="entry name" value="PREPHENATE DEHYDRATASE-RELATED"/>
    <property type="match status" value="1"/>
</dbReference>
<dbReference type="CDD" id="cd04905">
    <property type="entry name" value="ACT_CM-PDT"/>
    <property type="match status" value="1"/>
</dbReference>
<evidence type="ECO:0000313" key="12">
    <source>
        <dbReference type="Proteomes" id="UP000053961"/>
    </source>
</evidence>
<dbReference type="Pfam" id="PF01842">
    <property type="entry name" value="ACT"/>
    <property type="match status" value="1"/>
</dbReference>
<evidence type="ECO:0000259" key="8">
    <source>
        <dbReference type="PROSITE" id="PS51171"/>
    </source>
</evidence>
<dbReference type="EMBL" id="LGHB01000004">
    <property type="protein sequence ID" value="KUK97183.1"/>
    <property type="molecule type" value="Genomic_DNA"/>
</dbReference>
<evidence type="ECO:0000256" key="2">
    <source>
        <dbReference type="ARBA" id="ARBA00013147"/>
    </source>
</evidence>
<evidence type="ECO:0000256" key="3">
    <source>
        <dbReference type="ARBA" id="ARBA00022605"/>
    </source>
</evidence>
<proteinExistence type="predicted"/>
<keyword evidence="4" id="KW-0057">Aromatic amino acid biosynthesis</keyword>
<evidence type="ECO:0000256" key="5">
    <source>
        <dbReference type="ARBA" id="ARBA00023222"/>
    </source>
</evidence>
<dbReference type="Proteomes" id="UP000057043">
    <property type="component" value="Unassembled WGS sequence"/>
</dbReference>
<evidence type="ECO:0000313" key="11">
    <source>
        <dbReference type="EMBL" id="KUK97183.1"/>
    </source>
</evidence>
<dbReference type="GO" id="GO:0005737">
    <property type="term" value="C:cytoplasm"/>
    <property type="evidence" value="ECO:0007669"/>
    <property type="project" value="TreeGrafter"/>
</dbReference>